<dbReference type="Gene3D" id="1.10.10.60">
    <property type="entry name" value="Homeodomain-like"/>
    <property type="match status" value="2"/>
</dbReference>
<dbReference type="EMBL" id="DXCH01000103">
    <property type="protein sequence ID" value="HIZ07039.1"/>
    <property type="molecule type" value="Genomic_DNA"/>
</dbReference>
<keyword evidence="1" id="KW-0805">Transcription regulation</keyword>
<dbReference type="Pfam" id="PF12833">
    <property type="entry name" value="HTH_18"/>
    <property type="match status" value="1"/>
</dbReference>
<dbReference type="SMART" id="SM00342">
    <property type="entry name" value="HTH_ARAC"/>
    <property type="match status" value="1"/>
</dbReference>
<evidence type="ECO:0000259" key="4">
    <source>
        <dbReference type="PROSITE" id="PS01124"/>
    </source>
</evidence>
<dbReference type="GO" id="GO:0043565">
    <property type="term" value="F:sequence-specific DNA binding"/>
    <property type="evidence" value="ECO:0007669"/>
    <property type="project" value="InterPro"/>
</dbReference>
<keyword evidence="3" id="KW-0804">Transcription</keyword>
<protein>
    <submittedName>
        <fullName evidence="5">AraC family transcriptional regulator</fullName>
    </submittedName>
</protein>
<dbReference type="InterPro" id="IPR020449">
    <property type="entry name" value="Tscrpt_reg_AraC-type_HTH"/>
</dbReference>
<keyword evidence="2" id="KW-0238">DNA-binding</keyword>
<dbReference type="InterPro" id="IPR009057">
    <property type="entry name" value="Homeodomain-like_sf"/>
</dbReference>
<dbReference type="PANTHER" id="PTHR43280">
    <property type="entry name" value="ARAC-FAMILY TRANSCRIPTIONAL REGULATOR"/>
    <property type="match status" value="1"/>
</dbReference>
<sequence length="283" mass="32798">MKNEINMQDFSRKFVAAMEAKNIPVTVAYNQARIGLKEISAVSRILRRCIQKNIIVGKGSFSCMQDDEKKKDTSNLSLSNFGITGKSAELALKQFDSFMKDGTVRQEECRKWLSTLLCYFMPEFKDEENNSQFEEMIANLFLYSANTSELSQNLRRMLDEKNIYKRENTTADIMEEMENYIKKHMTEAVTAAELAERFGLVAPYLSKLFKEYSGYTPPQYLQKIRLDQAKKLLESEQNYLAKDVAEMVGYPNPLYFSKVFKKNIGIYPSEYRKKYREGSGESK</sequence>
<dbReference type="AlphaFoldDB" id="A0A9D2D1Y4"/>
<accession>A0A9D2D1Y4</accession>
<dbReference type="PROSITE" id="PS01124">
    <property type="entry name" value="HTH_ARAC_FAMILY_2"/>
    <property type="match status" value="1"/>
</dbReference>
<feature type="domain" description="HTH araC/xylS-type" evidence="4">
    <location>
        <begin position="175"/>
        <end position="274"/>
    </location>
</feature>
<evidence type="ECO:0000313" key="6">
    <source>
        <dbReference type="Proteomes" id="UP000824024"/>
    </source>
</evidence>
<evidence type="ECO:0000256" key="3">
    <source>
        <dbReference type="ARBA" id="ARBA00023163"/>
    </source>
</evidence>
<evidence type="ECO:0000256" key="2">
    <source>
        <dbReference type="ARBA" id="ARBA00023125"/>
    </source>
</evidence>
<dbReference type="InterPro" id="IPR018060">
    <property type="entry name" value="HTH_AraC"/>
</dbReference>
<proteinExistence type="predicted"/>
<dbReference type="SUPFAM" id="SSF46689">
    <property type="entry name" value="Homeodomain-like"/>
    <property type="match status" value="2"/>
</dbReference>
<comment type="caution">
    <text evidence="5">The sequence shown here is derived from an EMBL/GenBank/DDBJ whole genome shotgun (WGS) entry which is preliminary data.</text>
</comment>
<reference evidence="5" key="2">
    <citation type="submission" date="2021-04" db="EMBL/GenBank/DDBJ databases">
        <authorList>
            <person name="Gilroy R."/>
        </authorList>
    </citation>
    <scope>NUCLEOTIDE SEQUENCE</scope>
    <source>
        <strain evidence="5">CHK192-9172</strain>
    </source>
</reference>
<reference evidence="5" key="1">
    <citation type="journal article" date="2021" name="PeerJ">
        <title>Extensive microbial diversity within the chicken gut microbiome revealed by metagenomics and culture.</title>
        <authorList>
            <person name="Gilroy R."/>
            <person name="Ravi A."/>
            <person name="Getino M."/>
            <person name="Pursley I."/>
            <person name="Horton D.L."/>
            <person name="Alikhan N.F."/>
            <person name="Baker D."/>
            <person name="Gharbi K."/>
            <person name="Hall N."/>
            <person name="Watson M."/>
            <person name="Adriaenssens E.M."/>
            <person name="Foster-Nyarko E."/>
            <person name="Jarju S."/>
            <person name="Secka A."/>
            <person name="Antonio M."/>
            <person name="Oren A."/>
            <person name="Chaudhuri R.R."/>
            <person name="La Ragione R."/>
            <person name="Hildebrand F."/>
            <person name="Pallen M.J."/>
        </authorList>
    </citation>
    <scope>NUCLEOTIDE SEQUENCE</scope>
    <source>
        <strain evidence="5">CHK192-9172</strain>
    </source>
</reference>
<gene>
    <name evidence="5" type="ORF">IAA08_03770</name>
</gene>
<organism evidence="5 6">
    <name type="scientific">Candidatus Eubacterium avistercoris</name>
    <dbReference type="NCBI Taxonomy" id="2838567"/>
    <lineage>
        <taxon>Bacteria</taxon>
        <taxon>Bacillati</taxon>
        <taxon>Bacillota</taxon>
        <taxon>Clostridia</taxon>
        <taxon>Eubacteriales</taxon>
        <taxon>Eubacteriaceae</taxon>
        <taxon>Eubacterium</taxon>
    </lineage>
</organism>
<dbReference type="PANTHER" id="PTHR43280:SF2">
    <property type="entry name" value="HTH-TYPE TRANSCRIPTIONAL REGULATOR EXSA"/>
    <property type="match status" value="1"/>
</dbReference>
<dbReference type="PRINTS" id="PR00032">
    <property type="entry name" value="HTHARAC"/>
</dbReference>
<evidence type="ECO:0000313" key="5">
    <source>
        <dbReference type="EMBL" id="HIZ07039.1"/>
    </source>
</evidence>
<name>A0A9D2D1Y4_9FIRM</name>
<dbReference type="Proteomes" id="UP000824024">
    <property type="component" value="Unassembled WGS sequence"/>
</dbReference>
<evidence type="ECO:0000256" key="1">
    <source>
        <dbReference type="ARBA" id="ARBA00023015"/>
    </source>
</evidence>
<dbReference type="GO" id="GO:0003700">
    <property type="term" value="F:DNA-binding transcription factor activity"/>
    <property type="evidence" value="ECO:0007669"/>
    <property type="project" value="InterPro"/>
</dbReference>